<protein>
    <recommendedName>
        <fullName evidence="3">F-box domain-containing protein</fullName>
    </recommendedName>
</protein>
<comment type="caution">
    <text evidence="1">The sequence shown here is derived from an EMBL/GenBank/DDBJ whole genome shotgun (WGS) entry which is preliminary data.</text>
</comment>
<accession>A0ABP0S426</accession>
<dbReference type="SUPFAM" id="SSF117281">
    <property type="entry name" value="Kelch motif"/>
    <property type="match status" value="1"/>
</dbReference>
<evidence type="ECO:0000313" key="1">
    <source>
        <dbReference type="EMBL" id="CAK9107079.1"/>
    </source>
</evidence>
<dbReference type="InterPro" id="IPR015915">
    <property type="entry name" value="Kelch-typ_b-propeller"/>
</dbReference>
<dbReference type="Proteomes" id="UP001642484">
    <property type="component" value="Unassembled WGS sequence"/>
</dbReference>
<dbReference type="InterPro" id="IPR036047">
    <property type="entry name" value="F-box-like_dom_sf"/>
</dbReference>
<proteinExistence type="predicted"/>
<keyword evidence="2" id="KW-1185">Reference proteome</keyword>
<dbReference type="InterPro" id="IPR006652">
    <property type="entry name" value="Kelch_1"/>
</dbReference>
<dbReference type="SMART" id="SM00612">
    <property type="entry name" value="Kelch"/>
    <property type="match status" value="4"/>
</dbReference>
<gene>
    <name evidence="1" type="ORF">CCMP2556_LOCUS50006</name>
</gene>
<evidence type="ECO:0000313" key="2">
    <source>
        <dbReference type="Proteomes" id="UP001642484"/>
    </source>
</evidence>
<dbReference type="EMBL" id="CAXAMN010026929">
    <property type="protein sequence ID" value="CAK9107079.1"/>
    <property type="molecule type" value="Genomic_DNA"/>
</dbReference>
<dbReference type="Pfam" id="PF01344">
    <property type="entry name" value="Kelch_1"/>
    <property type="match status" value="2"/>
</dbReference>
<dbReference type="Gene3D" id="1.20.1280.50">
    <property type="match status" value="1"/>
</dbReference>
<name>A0ABP0S426_9DINO</name>
<dbReference type="Gene3D" id="2.120.10.80">
    <property type="entry name" value="Kelch-type beta propeller"/>
    <property type="match status" value="1"/>
</dbReference>
<sequence>MLWTQLPRELKVHCFRLLSSETILACSCSCHADALAVDAEELWATLFQRDWRWLCTDGLGPARGSGTARQSHRRLARKALHFHAAFVVVGGCVRRGGEGRHQDGTVLSVLSPDGEGGKLSWRSFNRLPLARRCAVGICAAGGAAGAGSSLVLCGGFDFSEEVPLAQCEAIEVSKLLSGDPVVQAWPSLQRPRACAGLATASAEAVMAVGGGSSMFTAAEAFCSVEVFRFGAGQWRPGPALQKPRCAAGVCVTASSQAFAVSGYAGHDLYEESVEWIDLGGAEALLRGWHQGPRLAQARAGCAACFGPDGCVWVLGGGSDESASLDTVERLDPREGRWQEAPLMPGRRRCFAASFGIDRKLYIYGGWNRERWHEDSAARLDLRNLCWETLPSPLGEAESIIPYHFVSGCTAL</sequence>
<dbReference type="SUPFAM" id="SSF81383">
    <property type="entry name" value="F-box domain"/>
    <property type="match status" value="1"/>
</dbReference>
<organism evidence="1 2">
    <name type="scientific">Durusdinium trenchii</name>
    <dbReference type="NCBI Taxonomy" id="1381693"/>
    <lineage>
        <taxon>Eukaryota</taxon>
        <taxon>Sar</taxon>
        <taxon>Alveolata</taxon>
        <taxon>Dinophyceae</taxon>
        <taxon>Suessiales</taxon>
        <taxon>Symbiodiniaceae</taxon>
        <taxon>Durusdinium</taxon>
    </lineage>
</organism>
<reference evidence="1 2" key="1">
    <citation type="submission" date="2024-02" db="EMBL/GenBank/DDBJ databases">
        <authorList>
            <person name="Chen Y."/>
            <person name="Shah S."/>
            <person name="Dougan E. K."/>
            <person name="Thang M."/>
            <person name="Chan C."/>
        </authorList>
    </citation>
    <scope>NUCLEOTIDE SEQUENCE [LARGE SCALE GENOMIC DNA]</scope>
</reference>
<evidence type="ECO:0008006" key="3">
    <source>
        <dbReference type="Google" id="ProtNLM"/>
    </source>
</evidence>
<dbReference type="PANTHER" id="PTHR45632">
    <property type="entry name" value="LD33804P"/>
    <property type="match status" value="1"/>
</dbReference>